<dbReference type="Gene3D" id="1.10.443.10">
    <property type="entry name" value="Intergrase catalytic core"/>
    <property type="match status" value="1"/>
</dbReference>
<keyword evidence="6 10" id="KW-0229">DNA integration</keyword>
<feature type="active site" evidence="10">
    <location>
        <position position="146"/>
    </location>
</feature>
<keyword evidence="7 10" id="KW-0238">DNA-binding</keyword>
<name>A0A1Q6R1V1_9FIRM</name>
<dbReference type="GO" id="GO:0051301">
    <property type="term" value="P:cell division"/>
    <property type="evidence" value="ECO:0007669"/>
    <property type="project" value="UniProtKB-KW"/>
</dbReference>
<comment type="similarity">
    <text evidence="2">Belongs to the 'phage' integrase family. XerD subfamily.</text>
</comment>
<dbReference type="InterPro" id="IPR011932">
    <property type="entry name" value="Recomb_XerD"/>
</dbReference>
<evidence type="ECO:0000256" key="8">
    <source>
        <dbReference type="ARBA" id="ARBA00023172"/>
    </source>
</evidence>
<evidence type="ECO:0000256" key="1">
    <source>
        <dbReference type="ARBA" id="ARBA00004496"/>
    </source>
</evidence>
<dbReference type="PANTHER" id="PTHR30349">
    <property type="entry name" value="PHAGE INTEGRASE-RELATED"/>
    <property type="match status" value="1"/>
</dbReference>
<keyword evidence="9 10" id="KW-0131">Cell cycle</keyword>
<evidence type="ECO:0000256" key="9">
    <source>
        <dbReference type="ARBA" id="ARBA00023306"/>
    </source>
</evidence>
<dbReference type="Pfam" id="PF02899">
    <property type="entry name" value="Phage_int_SAM_1"/>
    <property type="match status" value="1"/>
</dbReference>
<comment type="subcellular location">
    <subcellularLocation>
        <location evidence="1 10">Cytoplasm</location>
    </subcellularLocation>
</comment>
<dbReference type="InterPro" id="IPR050090">
    <property type="entry name" value="Tyrosine_recombinase_XerCD"/>
</dbReference>
<comment type="function">
    <text evidence="10">Site-specific tyrosine recombinase, which acts by catalyzing the cutting and rejoining of the recombining DNA molecules. The XerC-XerD complex is essential to convert dimers of the bacterial chromosome into monomers to permit their segregation at cell division. It also contributes to the segregational stability of plasmids.</text>
</comment>
<dbReference type="PROSITE" id="PS51898">
    <property type="entry name" value="TYR_RECOMBINASE"/>
    <property type="match status" value="1"/>
</dbReference>
<dbReference type="SUPFAM" id="SSF56349">
    <property type="entry name" value="DNA breaking-rejoining enzymes"/>
    <property type="match status" value="1"/>
</dbReference>
<gene>
    <name evidence="10" type="primary">xerC</name>
    <name evidence="13" type="ORF">BHW43_10795</name>
</gene>
<dbReference type="PROSITE" id="PS51900">
    <property type="entry name" value="CB"/>
    <property type="match status" value="1"/>
</dbReference>
<evidence type="ECO:0000256" key="7">
    <source>
        <dbReference type="ARBA" id="ARBA00023125"/>
    </source>
</evidence>
<dbReference type="HAMAP" id="MF_01808">
    <property type="entry name" value="Recomb_XerC_XerD"/>
    <property type="match status" value="1"/>
</dbReference>
<feature type="active site" evidence="10">
    <location>
        <position position="170"/>
    </location>
</feature>
<comment type="caution">
    <text evidence="13">The sequence shown here is derived from an EMBL/GenBank/DDBJ whole genome shotgun (WGS) entry which is preliminary data.</text>
</comment>
<evidence type="ECO:0000256" key="4">
    <source>
        <dbReference type="ARBA" id="ARBA00022618"/>
    </source>
</evidence>
<feature type="domain" description="Tyr recombinase" evidence="11">
    <location>
        <begin position="106"/>
        <end position="291"/>
    </location>
</feature>
<comment type="similarity">
    <text evidence="10">Belongs to the 'phage' integrase family. XerC subfamily.</text>
</comment>
<protein>
    <recommendedName>
        <fullName evidence="10">Tyrosine recombinase XerC</fullName>
    </recommendedName>
</protein>
<dbReference type="GO" id="GO:0005737">
    <property type="term" value="C:cytoplasm"/>
    <property type="evidence" value="ECO:0007669"/>
    <property type="project" value="UniProtKB-SubCell"/>
</dbReference>
<evidence type="ECO:0000256" key="10">
    <source>
        <dbReference type="HAMAP-Rule" id="MF_01808"/>
    </source>
</evidence>
<dbReference type="RefSeq" id="WP_293723246.1">
    <property type="nucleotide sequence ID" value="NZ_CALJWU010000024.1"/>
</dbReference>
<organism evidence="13 14">
    <name type="scientific">Phascolarctobacterium succinatutens</name>
    <dbReference type="NCBI Taxonomy" id="626940"/>
    <lineage>
        <taxon>Bacteria</taxon>
        <taxon>Bacillati</taxon>
        <taxon>Bacillota</taxon>
        <taxon>Negativicutes</taxon>
        <taxon>Acidaminococcales</taxon>
        <taxon>Acidaminococcaceae</taxon>
        <taxon>Phascolarctobacterium</taxon>
    </lineage>
</organism>
<proteinExistence type="inferred from homology"/>
<evidence type="ECO:0000256" key="3">
    <source>
        <dbReference type="ARBA" id="ARBA00022490"/>
    </source>
</evidence>
<dbReference type="Proteomes" id="UP000186777">
    <property type="component" value="Unassembled WGS sequence"/>
</dbReference>
<dbReference type="GO" id="GO:0003677">
    <property type="term" value="F:DNA binding"/>
    <property type="evidence" value="ECO:0007669"/>
    <property type="project" value="UniProtKB-UniRule"/>
</dbReference>
<keyword evidence="3 10" id="KW-0963">Cytoplasm</keyword>
<dbReference type="InterPro" id="IPR023009">
    <property type="entry name" value="Tyrosine_recombinase_XerC/XerD"/>
</dbReference>
<dbReference type="STRING" id="626940.BHW43_10795"/>
<dbReference type="GO" id="GO:0009037">
    <property type="term" value="F:tyrosine-based site-specific recombinase activity"/>
    <property type="evidence" value="ECO:0007669"/>
    <property type="project" value="UniProtKB-UniRule"/>
</dbReference>
<dbReference type="PANTHER" id="PTHR30349:SF81">
    <property type="entry name" value="TYROSINE RECOMBINASE XERC"/>
    <property type="match status" value="1"/>
</dbReference>
<sequence length="297" mass="33996">MFDYLALFQEYLTVELGLAKNTQLAYMRDLRLLMKSLQLKADEELLQVSRQQLIAYLVRLKQEGRAASTVARKLASIKAFYRFLTAERYIRRNPAEVLEAASRGLHLPKVLSVQEVERLLDEPNLGTLDGYRDKTMLELLYATGMRVSELVNVPVKNVDMKMQYVIVMGKGSKERMLPLGRTALHYLEHYLSVVRPQLLHGKPDAAAELFVTGWGGPMTRERFYEIIVAYGKSAGISKRVTPHMLRHSFATHLLNNGTDLRIVQELLGHADISTTQIYTHLDVERLREVYDKTHPRA</sequence>
<dbReference type="NCBIfam" id="NF001399">
    <property type="entry name" value="PRK00283.1"/>
    <property type="match status" value="1"/>
</dbReference>
<keyword evidence="4 10" id="KW-0132">Cell division</keyword>
<dbReference type="InterPro" id="IPR011010">
    <property type="entry name" value="DNA_brk_join_enz"/>
</dbReference>
<dbReference type="CDD" id="cd00798">
    <property type="entry name" value="INT_XerDC_C"/>
    <property type="match status" value="1"/>
</dbReference>
<feature type="active site" description="O-(3'-phospho-DNA)-tyrosine intermediate" evidence="10">
    <location>
        <position position="278"/>
    </location>
</feature>
<dbReference type="Gene3D" id="1.10.150.130">
    <property type="match status" value="1"/>
</dbReference>
<feature type="active site" evidence="10">
    <location>
        <position position="269"/>
    </location>
</feature>
<feature type="domain" description="Core-binding (CB)" evidence="12">
    <location>
        <begin position="1"/>
        <end position="85"/>
    </location>
</feature>
<dbReference type="AlphaFoldDB" id="A0A1Q6R1V1"/>
<comment type="subunit">
    <text evidence="10">Forms a cyclic heterotetrameric complex composed of two molecules of XerC and two molecules of XerD.</text>
</comment>
<dbReference type="InterPro" id="IPR013762">
    <property type="entry name" value="Integrase-like_cat_sf"/>
</dbReference>
<reference evidence="13 14" key="1">
    <citation type="journal article" date="2016" name="Nat. Biotechnol.">
        <title>Measurement of bacterial replication rates in microbial communities.</title>
        <authorList>
            <person name="Brown C.T."/>
            <person name="Olm M.R."/>
            <person name="Thomas B.C."/>
            <person name="Banfield J.F."/>
        </authorList>
    </citation>
    <scope>NUCLEOTIDE SEQUENCE [LARGE SCALE GENOMIC DNA]</scope>
    <source>
        <strain evidence="13">46_33</strain>
    </source>
</reference>
<evidence type="ECO:0000313" key="13">
    <source>
        <dbReference type="EMBL" id="OLA36270.1"/>
    </source>
</evidence>
<accession>A0A1Q6R1V1</accession>
<dbReference type="InterPro" id="IPR002104">
    <property type="entry name" value="Integrase_catalytic"/>
</dbReference>
<evidence type="ECO:0000313" key="14">
    <source>
        <dbReference type="Proteomes" id="UP000186777"/>
    </source>
</evidence>
<dbReference type="InterPro" id="IPR010998">
    <property type="entry name" value="Integrase_recombinase_N"/>
</dbReference>
<evidence type="ECO:0000256" key="5">
    <source>
        <dbReference type="ARBA" id="ARBA00022829"/>
    </source>
</evidence>
<evidence type="ECO:0000259" key="12">
    <source>
        <dbReference type="PROSITE" id="PS51900"/>
    </source>
</evidence>
<dbReference type="NCBIfam" id="TIGR02225">
    <property type="entry name" value="recomb_XerD"/>
    <property type="match status" value="1"/>
</dbReference>
<keyword evidence="5 10" id="KW-0159">Chromosome partition</keyword>
<feature type="active site" evidence="10">
    <location>
        <position position="243"/>
    </location>
</feature>
<dbReference type="EMBL" id="MNTG01000047">
    <property type="protein sequence ID" value="OLA36270.1"/>
    <property type="molecule type" value="Genomic_DNA"/>
</dbReference>
<evidence type="ECO:0000256" key="6">
    <source>
        <dbReference type="ARBA" id="ARBA00022908"/>
    </source>
</evidence>
<evidence type="ECO:0000259" key="11">
    <source>
        <dbReference type="PROSITE" id="PS51898"/>
    </source>
</evidence>
<dbReference type="GO" id="GO:0006313">
    <property type="term" value="P:DNA transposition"/>
    <property type="evidence" value="ECO:0007669"/>
    <property type="project" value="UniProtKB-UniRule"/>
</dbReference>
<evidence type="ECO:0000256" key="2">
    <source>
        <dbReference type="ARBA" id="ARBA00010450"/>
    </source>
</evidence>
<dbReference type="Pfam" id="PF00589">
    <property type="entry name" value="Phage_integrase"/>
    <property type="match status" value="1"/>
</dbReference>
<dbReference type="InterPro" id="IPR004107">
    <property type="entry name" value="Integrase_SAM-like_N"/>
</dbReference>
<feature type="active site" evidence="10">
    <location>
        <position position="246"/>
    </location>
</feature>
<dbReference type="InterPro" id="IPR044068">
    <property type="entry name" value="CB"/>
</dbReference>
<keyword evidence="8 10" id="KW-0233">DNA recombination</keyword>
<dbReference type="GO" id="GO:0007059">
    <property type="term" value="P:chromosome segregation"/>
    <property type="evidence" value="ECO:0007669"/>
    <property type="project" value="UniProtKB-UniRule"/>
</dbReference>